<sequence length="438" mass="48533">MSRQFTRRHFLKTSAIAATASQVTWGGIVRGDNASPNDKLNIAIIGPHNRGHSNLVGVQHENIVGICDVDANFLEKEAAPFPDAKRYRDFRKMLDELEPKIDAVVVSTTDHVHAPATVMAMNMGKHVYCEKPLTHTVAEARLVAELAKKTGLATQMGTQIHATDNYRRVVELIQSGAIGPVRDVHVLMGKNRWRDGRFNTGKPVPSQLDWELWLGPATKRPYTDNVHPANWRSFWDYGMGVLGDMGCHLIDLVQWSLDLGRPSVVWAEGPAPHAVGCPAYVEAHWEFPARGSLPPVTLNWYDGGRQPAVAKQFKNADGSPIKFGNGVLFVGDDGYLFADYGKRMLLPVEKFGSFTPPQPSIPKSVGHHQEWINACKTGSPTTCNFDYAGRLTETVLLGTVAYRTGKKLEWDAEKLTATNAPEARDFLTKEYRKGWILG</sequence>
<feature type="domain" description="Gfo/Idh/MocA-like oxidoreductase N-terminal" evidence="1">
    <location>
        <begin position="41"/>
        <end position="157"/>
    </location>
</feature>
<evidence type="ECO:0000313" key="3">
    <source>
        <dbReference type="EMBL" id="QDU64017.1"/>
    </source>
</evidence>
<accession>A0A518BAP7</accession>
<dbReference type="KEGG" id="knv:Pan216_49000"/>
<dbReference type="GO" id="GO:0050112">
    <property type="term" value="F:inositol 2-dehydrogenase (NAD+) activity"/>
    <property type="evidence" value="ECO:0007669"/>
    <property type="project" value="UniProtKB-EC"/>
</dbReference>
<dbReference type="GO" id="GO:0000166">
    <property type="term" value="F:nucleotide binding"/>
    <property type="evidence" value="ECO:0007669"/>
    <property type="project" value="InterPro"/>
</dbReference>
<dbReference type="InterPro" id="IPR043906">
    <property type="entry name" value="Gfo/Idh/MocA_OxRdtase_bact_C"/>
</dbReference>
<evidence type="ECO:0000259" key="1">
    <source>
        <dbReference type="Pfam" id="PF01408"/>
    </source>
</evidence>
<dbReference type="RefSeq" id="WP_145261922.1">
    <property type="nucleotide sequence ID" value="NZ_CP036279.1"/>
</dbReference>
<dbReference type="SUPFAM" id="SSF51735">
    <property type="entry name" value="NAD(P)-binding Rossmann-fold domains"/>
    <property type="match status" value="1"/>
</dbReference>
<protein>
    <submittedName>
        <fullName evidence="3">Inositol 2-dehydrogenase</fullName>
        <ecNumber evidence="3">1.1.1.18</ecNumber>
    </submittedName>
</protein>
<dbReference type="AlphaFoldDB" id="A0A518BAP7"/>
<dbReference type="Pfam" id="PF01408">
    <property type="entry name" value="GFO_IDH_MocA"/>
    <property type="match status" value="1"/>
</dbReference>
<dbReference type="PANTHER" id="PTHR43818:SF10">
    <property type="entry name" value="NADH-DEPENDENT DEHYDROGENASE-RELATED"/>
    <property type="match status" value="1"/>
</dbReference>
<proteinExistence type="predicted"/>
<dbReference type="SUPFAM" id="SSF55347">
    <property type="entry name" value="Glyceraldehyde-3-phosphate dehydrogenase-like, C-terminal domain"/>
    <property type="match status" value="1"/>
</dbReference>
<dbReference type="Proteomes" id="UP000317093">
    <property type="component" value="Chromosome"/>
</dbReference>
<dbReference type="EMBL" id="CP036279">
    <property type="protein sequence ID" value="QDU64017.1"/>
    <property type="molecule type" value="Genomic_DNA"/>
</dbReference>
<dbReference type="InterPro" id="IPR050463">
    <property type="entry name" value="Gfo/Idh/MocA_oxidrdct_glycsds"/>
</dbReference>
<dbReference type="Gene3D" id="3.40.50.720">
    <property type="entry name" value="NAD(P)-binding Rossmann-like Domain"/>
    <property type="match status" value="1"/>
</dbReference>
<dbReference type="InterPro" id="IPR000683">
    <property type="entry name" value="Gfo/Idh/MocA-like_OxRdtase_N"/>
</dbReference>
<dbReference type="Pfam" id="PF19051">
    <property type="entry name" value="GFO_IDH_MocA_C2"/>
    <property type="match status" value="1"/>
</dbReference>
<reference evidence="3 4" key="1">
    <citation type="submission" date="2019-02" db="EMBL/GenBank/DDBJ databases">
        <title>Deep-cultivation of Planctomycetes and their phenomic and genomic characterization uncovers novel biology.</title>
        <authorList>
            <person name="Wiegand S."/>
            <person name="Jogler M."/>
            <person name="Boedeker C."/>
            <person name="Pinto D."/>
            <person name="Vollmers J."/>
            <person name="Rivas-Marin E."/>
            <person name="Kohn T."/>
            <person name="Peeters S.H."/>
            <person name="Heuer A."/>
            <person name="Rast P."/>
            <person name="Oberbeckmann S."/>
            <person name="Bunk B."/>
            <person name="Jeske O."/>
            <person name="Meyerdierks A."/>
            <person name="Storesund J.E."/>
            <person name="Kallscheuer N."/>
            <person name="Luecker S."/>
            <person name="Lage O.M."/>
            <person name="Pohl T."/>
            <person name="Merkel B.J."/>
            <person name="Hornburger P."/>
            <person name="Mueller R.-W."/>
            <person name="Bruemmer F."/>
            <person name="Labrenz M."/>
            <person name="Spormann A.M."/>
            <person name="Op den Camp H."/>
            <person name="Overmann J."/>
            <person name="Amann R."/>
            <person name="Jetten M.S.M."/>
            <person name="Mascher T."/>
            <person name="Medema M.H."/>
            <person name="Devos D.P."/>
            <person name="Kaster A.-K."/>
            <person name="Ovreas L."/>
            <person name="Rohde M."/>
            <person name="Galperin M.Y."/>
            <person name="Jogler C."/>
        </authorList>
    </citation>
    <scope>NUCLEOTIDE SEQUENCE [LARGE SCALE GENOMIC DNA]</scope>
    <source>
        <strain evidence="3 4">Pan216</strain>
    </source>
</reference>
<feature type="domain" description="Gfo/Idh/MocA-like oxidoreductase bacterial type C-terminal" evidence="2">
    <location>
        <begin position="190"/>
        <end position="261"/>
    </location>
</feature>
<dbReference type="PROSITE" id="PS51318">
    <property type="entry name" value="TAT"/>
    <property type="match status" value="1"/>
</dbReference>
<keyword evidence="3" id="KW-0560">Oxidoreductase</keyword>
<dbReference type="EC" id="1.1.1.18" evidence="3"/>
<organism evidence="3 4">
    <name type="scientific">Kolteria novifilia</name>
    <dbReference type="NCBI Taxonomy" id="2527975"/>
    <lineage>
        <taxon>Bacteria</taxon>
        <taxon>Pseudomonadati</taxon>
        <taxon>Planctomycetota</taxon>
        <taxon>Planctomycetia</taxon>
        <taxon>Kolteriales</taxon>
        <taxon>Kolteriaceae</taxon>
        <taxon>Kolteria</taxon>
    </lineage>
</organism>
<dbReference type="PANTHER" id="PTHR43818">
    <property type="entry name" value="BCDNA.GH03377"/>
    <property type="match status" value="1"/>
</dbReference>
<dbReference type="InterPro" id="IPR006311">
    <property type="entry name" value="TAT_signal"/>
</dbReference>
<name>A0A518BAP7_9BACT</name>
<evidence type="ECO:0000259" key="2">
    <source>
        <dbReference type="Pfam" id="PF19051"/>
    </source>
</evidence>
<keyword evidence="4" id="KW-1185">Reference proteome</keyword>
<dbReference type="InterPro" id="IPR036291">
    <property type="entry name" value="NAD(P)-bd_dom_sf"/>
</dbReference>
<dbReference type="Gene3D" id="3.30.360.10">
    <property type="entry name" value="Dihydrodipicolinate Reductase, domain 2"/>
    <property type="match status" value="1"/>
</dbReference>
<gene>
    <name evidence="3" type="primary">iolG_7</name>
    <name evidence="3" type="ORF">Pan216_49000</name>
</gene>
<dbReference type="OrthoDB" id="255433at2"/>
<evidence type="ECO:0000313" key="4">
    <source>
        <dbReference type="Proteomes" id="UP000317093"/>
    </source>
</evidence>